<evidence type="ECO:0000313" key="1">
    <source>
        <dbReference type="EMBL" id="QDT54605.1"/>
    </source>
</evidence>
<protein>
    <submittedName>
        <fullName evidence="1">Uncharacterized protein</fullName>
    </submittedName>
</protein>
<evidence type="ECO:0000313" key="2">
    <source>
        <dbReference type="Proteomes" id="UP000315700"/>
    </source>
</evidence>
<gene>
    <name evidence="1" type="ORF">Pan44_26390</name>
</gene>
<accession>A0A517SEQ5</accession>
<dbReference type="AlphaFoldDB" id="A0A517SEQ5"/>
<reference evidence="1 2" key="1">
    <citation type="submission" date="2019-02" db="EMBL/GenBank/DDBJ databases">
        <title>Deep-cultivation of Planctomycetes and their phenomic and genomic characterization uncovers novel biology.</title>
        <authorList>
            <person name="Wiegand S."/>
            <person name="Jogler M."/>
            <person name="Boedeker C."/>
            <person name="Pinto D."/>
            <person name="Vollmers J."/>
            <person name="Rivas-Marin E."/>
            <person name="Kohn T."/>
            <person name="Peeters S.H."/>
            <person name="Heuer A."/>
            <person name="Rast P."/>
            <person name="Oberbeckmann S."/>
            <person name="Bunk B."/>
            <person name="Jeske O."/>
            <person name="Meyerdierks A."/>
            <person name="Storesund J.E."/>
            <person name="Kallscheuer N."/>
            <person name="Luecker S."/>
            <person name="Lage O.M."/>
            <person name="Pohl T."/>
            <person name="Merkel B.J."/>
            <person name="Hornburger P."/>
            <person name="Mueller R.-W."/>
            <person name="Bruemmer F."/>
            <person name="Labrenz M."/>
            <person name="Spormann A.M."/>
            <person name="Op den Camp H."/>
            <person name="Overmann J."/>
            <person name="Amann R."/>
            <person name="Jetten M.S.M."/>
            <person name="Mascher T."/>
            <person name="Medema M.H."/>
            <person name="Devos D.P."/>
            <person name="Kaster A.-K."/>
            <person name="Ovreas L."/>
            <person name="Rohde M."/>
            <person name="Galperin M.Y."/>
            <person name="Jogler C."/>
        </authorList>
    </citation>
    <scope>NUCLEOTIDE SEQUENCE [LARGE SCALE GENOMIC DNA]</scope>
    <source>
        <strain evidence="1 2">Pan44</strain>
    </source>
</reference>
<proteinExistence type="predicted"/>
<dbReference type="InParanoid" id="A0A517SEQ5"/>
<dbReference type="EMBL" id="CP036271">
    <property type="protein sequence ID" value="QDT54605.1"/>
    <property type="molecule type" value="Genomic_DNA"/>
</dbReference>
<organism evidence="1 2">
    <name type="scientific">Caulifigura coniformis</name>
    <dbReference type="NCBI Taxonomy" id="2527983"/>
    <lineage>
        <taxon>Bacteria</taxon>
        <taxon>Pseudomonadati</taxon>
        <taxon>Planctomycetota</taxon>
        <taxon>Planctomycetia</taxon>
        <taxon>Planctomycetales</taxon>
        <taxon>Planctomycetaceae</taxon>
        <taxon>Caulifigura</taxon>
    </lineage>
</organism>
<dbReference type="KEGG" id="ccos:Pan44_26390"/>
<dbReference type="Proteomes" id="UP000315700">
    <property type="component" value="Chromosome"/>
</dbReference>
<name>A0A517SEQ5_9PLAN</name>
<sequence length="100" mass="11501">MPLPYPDAHVMVGPRSTQILRFRGRRFVPLLRTCLHCRESVTVPMNVFLSLVELRSRVCKPLRCVCSTCLPLFCADPEELHHRRWASLVPFELKSEASVP</sequence>
<keyword evidence="2" id="KW-1185">Reference proteome</keyword>